<reference evidence="3" key="1">
    <citation type="journal article" date="2019" name="Int. J. Syst. Evol. Microbiol.">
        <title>The Global Catalogue of Microorganisms (GCM) 10K type strain sequencing project: providing services to taxonomists for standard genome sequencing and annotation.</title>
        <authorList>
            <consortium name="The Broad Institute Genomics Platform"/>
            <consortium name="The Broad Institute Genome Sequencing Center for Infectious Disease"/>
            <person name="Wu L."/>
            <person name="Ma J."/>
        </authorList>
    </citation>
    <scope>NUCLEOTIDE SEQUENCE [LARGE SCALE GENOMIC DNA]</scope>
    <source>
        <strain evidence="3">KCTC 42087</strain>
    </source>
</reference>
<evidence type="ECO:0000313" key="3">
    <source>
        <dbReference type="Proteomes" id="UP001596074"/>
    </source>
</evidence>
<dbReference type="Pfam" id="PF03900">
    <property type="entry name" value="Porphobil_deamC"/>
    <property type="match status" value="1"/>
</dbReference>
<protein>
    <recommendedName>
        <fullName evidence="1">Porphobilinogen deaminase C-terminal domain-containing protein</fullName>
    </recommendedName>
</protein>
<dbReference type="EMBL" id="JBHSON010000006">
    <property type="protein sequence ID" value="MFC5745097.1"/>
    <property type="molecule type" value="Genomic_DNA"/>
</dbReference>
<evidence type="ECO:0000259" key="1">
    <source>
        <dbReference type="Pfam" id="PF03900"/>
    </source>
</evidence>
<sequence length="83" mass="8648">MRERRAGHAARAPGACNSPIAGHARLEGDGRLRLRGMVFTQDGARVVRAEGRAEAGEAVALGVLVAEELVREGARGLIDGVSC</sequence>
<dbReference type="Gene3D" id="3.30.160.40">
    <property type="entry name" value="Porphobilinogen deaminase, C-terminal domain"/>
    <property type="match status" value="1"/>
</dbReference>
<dbReference type="RefSeq" id="WP_378280722.1">
    <property type="nucleotide sequence ID" value="NZ_JBHSON010000006.1"/>
</dbReference>
<proteinExistence type="predicted"/>
<gene>
    <name evidence="2" type="ORF">ACFPZN_05675</name>
</gene>
<feature type="domain" description="Porphobilinogen deaminase C-terminal" evidence="1">
    <location>
        <begin position="14"/>
        <end position="70"/>
    </location>
</feature>
<accession>A0ABW0ZQR4</accession>
<dbReference type="SUPFAM" id="SSF54782">
    <property type="entry name" value="Porphobilinogen deaminase (hydroxymethylbilane synthase), C-terminal domain"/>
    <property type="match status" value="1"/>
</dbReference>
<keyword evidence="3" id="KW-1185">Reference proteome</keyword>
<comment type="caution">
    <text evidence="2">The sequence shown here is derived from an EMBL/GenBank/DDBJ whole genome shotgun (WGS) entry which is preliminary data.</text>
</comment>
<evidence type="ECO:0000313" key="2">
    <source>
        <dbReference type="EMBL" id="MFC5745097.1"/>
    </source>
</evidence>
<name>A0ABW0ZQR4_9ACTN</name>
<dbReference type="InterPro" id="IPR022418">
    <property type="entry name" value="Porphobilinogen_deaminase_C"/>
</dbReference>
<organism evidence="2 3">
    <name type="scientific">Actinomadura rugatobispora</name>
    <dbReference type="NCBI Taxonomy" id="1994"/>
    <lineage>
        <taxon>Bacteria</taxon>
        <taxon>Bacillati</taxon>
        <taxon>Actinomycetota</taxon>
        <taxon>Actinomycetes</taxon>
        <taxon>Streptosporangiales</taxon>
        <taxon>Thermomonosporaceae</taxon>
        <taxon>Actinomadura</taxon>
    </lineage>
</organism>
<dbReference type="Proteomes" id="UP001596074">
    <property type="component" value="Unassembled WGS sequence"/>
</dbReference>
<dbReference type="InterPro" id="IPR036803">
    <property type="entry name" value="Porphobilinogen_deaminase_C_sf"/>
</dbReference>